<dbReference type="EMBL" id="JAVDQT010000013">
    <property type="protein sequence ID" value="MDR6434643.1"/>
    <property type="molecule type" value="Genomic_DNA"/>
</dbReference>
<protein>
    <submittedName>
        <fullName evidence="1">Uncharacterized protein</fullName>
    </submittedName>
</protein>
<accession>A0ABU1MFG1</accession>
<organism evidence="1 2">
    <name type="scientific">Brucella pseudogrignonensis</name>
    <dbReference type="NCBI Taxonomy" id="419475"/>
    <lineage>
        <taxon>Bacteria</taxon>
        <taxon>Pseudomonadati</taxon>
        <taxon>Pseudomonadota</taxon>
        <taxon>Alphaproteobacteria</taxon>
        <taxon>Hyphomicrobiales</taxon>
        <taxon>Brucellaceae</taxon>
        <taxon>Brucella/Ochrobactrum group</taxon>
        <taxon>Brucella</taxon>
    </lineage>
</organism>
<name>A0ABU1MFG1_9HYPH</name>
<dbReference type="Proteomes" id="UP001184614">
    <property type="component" value="Unassembled WGS sequence"/>
</dbReference>
<evidence type="ECO:0000313" key="2">
    <source>
        <dbReference type="Proteomes" id="UP001184614"/>
    </source>
</evidence>
<reference evidence="1 2" key="1">
    <citation type="submission" date="2023-07" db="EMBL/GenBank/DDBJ databases">
        <title>Sorghum-associated microbial communities from plants grown in Nebraska, USA.</title>
        <authorList>
            <person name="Schachtman D."/>
        </authorList>
    </citation>
    <scope>NUCLEOTIDE SEQUENCE [LARGE SCALE GENOMIC DNA]</scope>
    <source>
        <strain evidence="1 2">DS1730</strain>
    </source>
</reference>
<keyword evidence="2" id="KW-1185">Reference proteome</keyword>
<sequence length="54" mass="6362">MNSKKYDASHTIDFEDHDLCGILVKDFDDFEVDRDLIFSLNETSNATRHLRRCN</sequence>
<proteinExistence type="predicted"/>
<evidence type="ECO:0000313" key="1">
    <source>
        <dbReference type="EMBL" id="MDR6434643.1"/>
    </source>
</evidence>
<comment type="caution">
    <text evidence="1">The sequence shown here is derived from an EMBL/GenBank/DDBJ whole genome shotgun (WGS) entry which is preliminary data.</text>
</comment>
<gene>
    <name evidence="1" type="ORF">J2782_004396</name>
</gene>